<dbReference type="GO" id="GO:0006412">
    <property type="term" value="P:translation"/>
    <property type="evidence" value="ECO:0007669"/>
    <property type="project" value="TreeGrafter"/>
</dbReference>
<protein>
    <submittedName>
        <fullName evidence="5">30S ribosomal protein S1</fullName>
    </submittedName>
</protein>
<comment type="similarity">
    <text evidence="1">Belongs to the bacterial ribosomal protein bS1 family.</text>
</comment>
<comment type="caution">
    <text evidence="5">The sequence shown here is derived from an EMBL/GenBank/DDBJ whole genome shotgun (WGS) entry which is preliminary data.</text>
</comment>
<organism evidence="5 6">
    <name type="scientific">Candidatus Desantisbacteria bacterium CG2_30_40_21</name>
    <dbReference type="NCBI Taxonomy" id="1817895"/>
    <lineage>
        <taxon>Bacteria</taxon>
        <taxon>Candidatus Desantisiibacteriota</taxon>
    </lineage>
</organism>
<sequence length="454" mass="50524">MSLISQEMIDRAIERTKEEIAPHEKIQKKEEECACIPLPPLPFEERDRVMEIMEVAEPQEVVESVENQTIDQSYEIQEIKEGMIIPGVVEKIDTEGILVSIQGCKSEGIIPLDELSNRAFSSPEEVVSVGDTIKVCILEVEGKEGNPILSKKQADMEDAWEKMIKSYETGEILSCKVVDSTKGGLIVDLDIRGFVPFSQIDISRPANLNSYLGKTLRVRIIEINRQGNNLVLSQRQVLEEEYDQKKKMFFDSFVEGMVCDGVVSKITSFGAFIDLGGIDGLAHLSEISWTRIKHPGDVLKQGDMVKVVVIRVNKDTQKVSLSIKQATIDPWKTAAERYNIGDMVSGNVVGVSRTVAFIYLEDGVEGILPISEISTKRISSPSEVLSERQNITAKVIDVDFSRRRIVLSIRQVMDAAEKNATKDYMKSQNQGTGMTLGDMFKDKFEGLIAGGKGQ</sequence>
<feature type="domain" description="S1 motif" evidence="4">
    <location>
        <begin position="82"/>
        <end position="152"/>
    </location>
</feature>
<dbReference type="Proteomes" id="UP000183085">
    <property type="component" value="Unassembled WGS sequence"/>
</dbReference>
<dbReference type="Pfam" id="PF00575">
    <property type="entry name" value="S1"/>
    <property type="match status" value="4"/>
</dbReference>
<dbReference type="PANTHER" id="PTHR10724">
    <property type="entry name" value="30S RIBOSOMAL PROTEIN S1"/>
    <property type="match status" value="1"/>
</dbReference>
<dbReference type="PANTHER" id="PTHR10724:SF7">
    <property type="entry name" value="SMALL RIBOSOMAL SUBUNIT PROTEIN BS1C"/>
    <property type="match status" value="1"/>
</dbReference>
<dbReference type="SMART" id="SM00316">
    <property type="entry name" value="S1"/>
    <property type="match status" value="4"/>
</dbReference>
<proteinExistence type="inferred from homology"/>
<dbReference type="EMBL" id="MNYI01000043">
    <property type="protein sequence ID" value="OIP42640.1"/>
    <property type="molecule type" value="Genomic_DNA"/>
</dbReference>
<evidence type="ECO:0000313" key="5">
    <source>
        <dbReference type="EMBL" id="OIP42640.1"/>
    </source>
</evidence>
<reference evidence="5 6" key="1">
    <citation type="journal article" date="2016" name="Environ. Microbiol.">
        <title>Genomic resolution of a cold subsurface aquifer community provides metabolic insights for novel microbes adapted to high CO concentrations.</title>
        <authorList>
            <person name="Probst A.J."/>
            <person name="Castelle C.J."/>
            <person name="Singh A."/>
            <person name="Brown C.T."/>
            <person name="Anantharaman K."/>
            <person name="Sharon I."/>
            <person name="Hug L.A."/>
            <person name="Burstein D."/>
            <person name="Emerson J.B."/>
            <person name="Thomas B.C."/>
            <person name="Banfield J.F."/>
        </authorList>
    </citation>
    <scope>NUCLEOTIDE SEQUENCE [LARGE SCALE GENOMIC DNA]</scope>
    <source>
        <strain evidence="5">CG2_30_40_21</strain>
    </source>
</reference>
<evidence type="ECO:0000256" key="2">
    <source>
        <dbReference type="ARBA" id="ARBA00022980"/>
    </source>
</evidence>
<dbReference type="GO" id="GO:0005840">
    <property type="term" value="C:ribosome"/>
    <property type="evidence" value="ECO:0007669"/>
    <property type="project" value="UniProtKB-KW"/>
</dbReference>
<accession>A0A1J5EIU4</accession>
<evidence type="ECO:0000259" key="4">
    <source>
        <dbReference type="PROSITE" id="PS50126"/>
    </source>
</evidence>
<dbReference type="InterPro" id="IPR035104">
    <property type="entry name" value="Ribosomal_protein_S1-like"/>
</dbReference>
<dbReference type="GO" id="GO:1990904">
    <property type="term" value="C:ribonucleoprotein complex"/>
    <property type="evidence" value="ECO:0007669"/>
    <property type="project" value="UniProtKB-KW"/>
</dbReference>
<dbReference type="AlphaFoldDB" id="A0A1J5EIU4"/>
<feature type="domain" description="S1 motif" evidence="4">
    <location>
        <begin position="341"/>
        <end position="410"/>
    </location>
</feature>
<dbReference type="InterPro" id="IPR050437">
    <property type="entry name" value="Ribos_protein_bS1-like"/>
</dbReference>
<dbReference type="PRINTS" id="PR00681">
    <property type="entry name" value="RIBOSOMALS1"/>
</dbReference>
<dbReference type="CDD" id="cd05687">
    <property type="entry name" value="S1_RPS1_repeat_ec1_hs1"/>
    <property type="match status" value="1"/>
</dbReference>
<dbReference type="InterPro" id="IPR003029">
    <property type="entry name" value="S1_domain"/>
</dbReference>
<dbReference type="SUPFAM" id="SSF50249">
    <property type="entry name" value="Nucleic acid-binding proteins"/>
    <property type="match status" value="4"/>
</dbReference>
<evidence type="ECO:0000256" key="3">
    <source>
        <dbReference type="ARBA" id="ARBA00023274"/>
    </source>
</evidence>
<dbReference type="GO" id="GO:0003729">
    <property type="term" value="F:mRNA binding"/>
    <property type="evidence" value="ECO:0007669"/>
    <property type="project" value="TreeGrafter"/>
</dbReference>
<name>A0A1J5EIU4_9BACT</name>
<keyword evidence="2 5" id="KW-0689">Ribosomal protein</keyword>
<dbReference type="PROSITE" id="PS50126">
    <property type="entry name" value="S1"/>
    <property type="match status" value="4"/>
</dbReference>
<evidence type="ECO:0000313" key="6">
    <source>
        <dbReference type="Proteomes" id="UP000183085"/>
    </source>
</evidence>
<dbReference type="InterPro" id="IPR012340">
    <property type="entry name" value="NA-bd_OB-fold"/>
</dbReference>
<gene>
    <name evidence="5" type="ORF">AUJ95_01570</name>
</gene>
<dbReference type="CDD" id="cd04465">
    <property type="entry name" value="S1_RPS1_repeat_ec2_hs2"/>
    <property type="match status" value="1"/>
</dbReference>
<evidence type="ECO:0000256" key="1">
    <source>
        <dbReference type="ARBA" id="ARBA00006767"/>
    </source>
</evidence>
<dbReference type="NCBIfam" id="NF005208">
    <property type="entry name" value="PRK06676.1"/>
    <property type="match status" value="1"/>
</dbReference>
<keyword evidence="3" id="KW-0687">Ribonucleoprotein</keyword>
<dbReference type="STRING" id="1817895.AUJ95_01570"/>
<dbReference type="Gene3D" id="2.40.50.140">
    <property type="entry name" value="Nucleic acid-binding proteins"/>
    <property type="match status" value="4"/>
</dbReference>
<feature type="domain" description="S1 motif" evidence="4">
    <location>
        <begin position="256"/>
        <end position="324"/>
    </location>
</feature>
<dbReference type="CDD" id="cd05688">
    <property type="entry name" value="S1_RPS1_repeat_ec3"/>
    <property type="match status" value="1"/>
</dbReference>
<feature type="domain" description="S1 motif" evidence="4">
    <location>
        <begin position="170"/>
        <end position="235"/>
    </location>
</feature>
<dbReference type="GO" id="GO:0003735">
    <property type="term" value="F:structural constituent of ribosome"/>
    <property type="evidence" value="ECO:0007669"/>
    <property type="project" value="TreeGrafter"/>
</dbReference>